<evidence type="ECO:0000256" key="1">
    <source>
        <dbReference type="ARBA" id="ARBA00000900"/>
    </source>
</evidence>
<organism evidence="18 19">
    <name type="scientific">Zingiber officinale</name>
    <name type="common">Ginger</name>
    <name type="synonym">Amomum zingiber</name>
    <dbReference type="NCBI Taxonomy" id="94328"/>
    <lineage>
        <taxon>Eukaryota</taxon>
        <taxon>Viridiplantae</taxon>
        <taxon>Streptophyta</taxon>
        <taxon>Embryophyta</taxon>
        <taxon>Tracheophyta</taxon>
        <taxon>Spermatophyta</taxon>
        <taxon>Magnoliopsida</taxon>
        <taxon>Liliopsida</taxon>
        <taxon>Zingiberales</taxon>
        <taxon>Zingiberaceae</taxon>
        <taxon>Zingiber</taxon>
    </lineage>
</organism>
<evidence type="ECO:0000256" key="13">
    <source>
        <dbReference type="ARBA" id="ARBA00023204"/>
    </source>
</evidence>
<dbReference type="Pfam" id="PF07574">
    <property type="entry name" value="SMC_Nse1"/>
    <property type="match status" value="1"/>
</dbReference>
<dbReference type="InterPro" id="IPR013083">
    <property type="entry name" value="Znf_RING/FYVE/PHD"/>
</dbReference>
<evidence type="ECO:0000256" key="6">
    <source>
        <dbReference type="ARBA" id="ARBA00022679"/>
    </source>
</evidence>
<keyword evidence="11 15" id="KW-0862">Zinc</keyword>
<dbReference type="GO" id="GO:0000724">
    <property type="term" value="P:double-strand break repair via homologous recombination"/>
    <property type="evidence" value="ECO:0007669"/>
    <property type="project" value="TreeGrafter"/>
</dbReference>
<evidence type="ECO:0000256" key="14">
    <source>
        <dbReference type="ARBA" id="ARBA00023242"/>
    </source>
</evidence>
<proteinExistence type="inferred from homology"/>
<dbReference type="Gene3D" id="3.30.40.10">
    <property type="entry name" value="Zinc/RING finger domain, C3HC4 (zinc finger)"/>
    <property type="match status" value="1"/>
</dbReference>
<comment type="catalytic activity">
    <reaction evidence="1 15">
        <text>S-ubiquitinyl-[E2 ubiquitin-conjugating enzyme]-L-cysteine + [acceptor protein]-L-lysine = [E2 ubiquitin-conjugating enzyme]-L-cysteine + N(6)-ubiquitinyl-[acceptor protein]-L-lysine.</text>
        <dbReference type="EC" id="2.3.2.27"/>
    </reaction>
</comment>
<name>A0A8J5KW46_ZINOF</name>
<dbReference type="Gene3D" id="1.10.10.10">
    <property type="entry name" value="Winged helix-like DNA-binding domain superfamily/Winged helix DNA-binding domain"/>
    <property type="match status" value="1"/>
</dbReference>
<keyword evidence="9 15" id="KW-0863">Zinc-finger</keyword>
<dbReference type="EMBL" id="JACMSC010000012">
    <property type="protein sequence ID" value="KAG6495402.1"/>
    <property type="molecule type" value="Genomic_DNA"/>
</dbReference>
<dbReference type="GO" id="GO:0030915">
    <property type="term" value="C:Smc5-Smc6 complex"/>
    <property type="evidence" value="ECO:0007669"/>
    <property type="project" value="UniProtKB-UniRule"/>
</dbReference>
<dbReference type="GO" id="GO:0005634">
    <property type="term" value="C:nucleus"/>
    <property type="evidence" value="ECO:0007669"/>
    <property type="project" value="UniProtKB-SubCell"/>
</dbReference>
<accession>A0A8J5KW46</accession>
<evidence type="ECO:0000259" key="17">
    <source>
        <dbReference type="Pfam" id="PF08746"/>
    </source>
</evidence>
<keyword evidence="8 15" id="KW-0227">DNA damage</keyword>
<dbReference type="Gene3D" id="3.90.1150.220">
    <property type="match status" value="1"/>
</dbReference>
<dbReference type="PANTHER" id="PTHR20973:SF0">
    <property type="entry name" value="NON-STRUCTURAL MAINTENANCE OF CHROMOSOMES ELEMENT 1 HOMOLOG"/>
    <property type="match status" value="1"/>
</dbReference>
<keyword evidence="12 15" id="KW-0233">DNA recombination</keyword>
<evidence type="ECO:0000256" key="2">
    <source>
        <dbReference type="ARBA" id="ARBA00004123"/>
    </source>
</evidence>
<reference evidence="18 19" key="1">
    <citation type="submission" date="2020-08" db="EMBL/GenBank/DDBJ databases">
        <title>Plant Genome Project.</title>
        <authorList>
            <person name="Zhang R.-G."/>
        </authorList>
    </citation>
    <scope>NUCLEOTIDE SEQUENCE [LARGE SCALE GENOMIC DNA]</scope>
    <source>
        <tissue evidence="18">Rhizome</tissue>
    </source>
</reference>
<dbReference type="GO" id="GO:0008270">
    <property type="term" value="F:zinc ion binding"/>
    <property type="evidence" value="ECO:0007669"/>
    <property type="project" value="UniProtKB-KW"/>
</dbReference>
<dbReference type="Pfam" id="PF08746">
    <property type="entry name" value="zf-RING-like"/>
    <property type="match status" value="1"/>
</dbReference>
<comment type="caution">
    <text evidence="18">The sequence shown here is derived from an EMBL/GenBank/DDBJ whole genome shotgun (WGS) entry which is preliminary data.</text>
</comment>
<evidence type="ECO:0000256" key="8">
    <source>
        <dbReference type="ARBA" id="ARBA00022763"/>
    </source>
</evidence>
<dbReference type="InterPro" id="IPR014857">
    <property type="entry name" value="Nse1_RING_C4HC3-type"/>
</dbReference>
<gene>
    <name evidence="18" type="ORF">ZIOFF_043208</name>
</gene>
<comment type="similarity">
    <text evidence="3 15">Belongs to the NSE1 family.</text>
</comment>
<keyword evidence="19" id="KW-1185">Reference proteome</keyword>
<keyword evidence="13 15" id="KW-0234">DNA repair</keyword>
<sequence length="450" mass="50254">MALGWRHHALIQTLLSRGPMTEESFYSLFTGISGKNPATHRQVFNETLLKINKTLAYVQFELRACCNQYDGKVNYSVVNNVVDEQSKLGSKYSVPQIAFYKGVIEAIVQGAASQGCISSIDALHVRLESQDGQSSQDNQQRVPAAFKSFTMSQKEKTLNDLMKDQWLCYIPDGKIGLGIRSFFDLRSWFRSNDIPSCEVCNEAGVKASICSSEACNVRIHYYCLKKKFSVQKGSKACPRCGTEWPQADLSELDLTDATEQIQAHSSVSKRTKRSTRMKAEAVEAVQSHGGTQSEAPQVPVTRKRLRSYKAEPEPIEDEGSSQCVAPPRVRTRQSHKHSDPELVLRNEGISLSPTAASSVSIRRWLDYADGINGFSLNSFSCPSPMLRVPCLSPSVKTKLFKVGWFVIIGRRRKCLVEAAMRELILRDRLVTSFGAMKVVEGFQEGNEDQF</sequence>
<feature type="domain" description="Non-structural maintenance of chromosomes element 1 RING C4HC3-type" evidence="17">
    <location>
        <begin position="197"/>
        <end position="240"/>
    </location>
</feature>
<comment type="subcellular location">
    <subcellularLocation>
        <location evidence="2 15">Nucleus</location>
    </subcellularLocation>
</comment>
<comment type="subunit">
    <text evidence="15">Component of the Smc5-Smc6 complex.</text>
</comment>
<evidence type="ECO:0000256" key="16">
    <source>
        <dbReference type="SAM" id="MobiDB-lite"/>
    </source>
</evidence>
<dbReference type="PANTHER" id="PTHR20973">
    <property type="entry name" value="NON-SMC ELEMENT 1-RELATED"/>
    <property type="match status" value="1"/>
</dbReference>
<dbReference type="AlphaFoldDB" id="A0A8J5KW46"/>
<evidence type="ECO:0000313" key="19">
    <source>
        <dbReference type="Proteomes" id="UP000734854"/>
    </source>
</evidence>
<dbReference type="CDD" id="cd16493">
    <property type="entry name" value="RING-CH-C4HC3_NSE1"/>
    <property type="match status" value="1"/>
</dbReference>
<dbReference type="InterPro" id="IPR036388">
    <property type="entry name" value="WH-like_DNA-bd_sf"/>
</dbReference>
<evidence type="ECO:0000256" key="11">
    <source>
        <dbReference type="ARBA" id="ARBA00022833"/>
    </source>
</evidence>
<keyword evidence="14 15" id="KW-0539">Nucleus</keyword>
<protein>
    <recommendedName>
        <fullName evidence="5 15">Non-structural maintenance of chromosomes element 1 homolog</fullName>
        <ecNumber evidence="4 15">2.3.2.27</ecNumber>
    </recommendedName>
</protein>
<evidence type="ECO:0000256" key="9">
    <source>
        <dbReference type="ARBA" id="ARBA00022771"/>
    </source>
</evidence>
<feature type="region of interest" description="Disordered" evidence="16">
    <location>
        <begin position="283"/>
        <end position="339"/>
    </location>
</feature>
<evidence type="ECO:0000256" key="3">
    <source>
        <dbReference type="ARBA" id="ARBA00010258"/>
    </source>
</evidence>
<evidence type="ECO:0000256" key="4">
    <source>
        <dbReference type="ARBA" id="ARBA00012483"/>
    </source>
</evidence>
<dbReference type="Proteomes" id="UP000734854">
    <property type="component" value="Unassembled WGS sequence"/>
</dbReference>
<evidence type="ECO:0000256" key="7">
    <source>
        <dbReference type="ARBA" id="ARBA00022723"/>
    </source>
</evidence>
<evidence type="ECO:0000256" key="15">
    <source>
        <dbReference type="RuleBase" id="RU368018"/>
    </source>
</evidence>
<dbReference type="EC" id="2.3.2.27" evidence="4 15"/>
<dbReference type="GO" id="GO:0061630">
    <property type="term" value="F:ubiquitin protein ligase activity"/>
    <property type="evidence" value="ECO:0007669"/>
    <property type="project" value="UniProtKB-EC"/>
</dbReference>
<dbReference type="InterPro" id="IPR011513">
    <property type="entry name" value="Nse1"/>
</dbReference>
<keyword evidence="10 15" id="KW-0833">Ubl conjugation pathway</keyword>
<evidence type="ECO:0000256" key="10">
    <source>
        <dbReference type="ARBA" id="ARBA00022786"/>
    </source>
</evidence>
<evidence type="ECO:0000256" key="12">
    <source>
        <dbReference type="ARBA" id="ARBA00023172"/>
    </source>
</evidence>
<keyword evidence="6 15" id="KW-0808">Transferase</keyword>
<dbReference type="FunFam" id="3.90.1150.220:FF:000002">
    <property type="entry name" value="Non-structural maintenance of chromosomes element 1"/>
    <property type="match status" value="1"/>
</dbReference>
<keyword evidence="7 15" id="KW-0479">Metal-binding</keyword>
<evidence type="ECO:0000256" key="5">
    <source>
        <dbReference type="ARBA" id="ARBA00019422"/>
    </source>
</evidence>
<evidence type="ECO:0000313" key="18">
    <source>
        <dbReference type="EMBL" id="KAG6495402.1"/>
    </source>
</evidence>